<dbReference type="InterPro" id="IPR044095">
    <property type="entry name" value="ADCK2_dom"/>
</dbReference>
<dbReference type="GO" id="GO:0005524">
    <property type="term" value="F:ATP binding"/>
    <property type="evidence" value="ECO:0007669"/>
    <property type="project" value="InterPro"/>
</dbReference>
<protein>
    <recommendedName>
        <fullName evidence="3">Protein kinase domain-containing protein</fullName>
    </recommendedName>
</protein>
<dbReference type="EMBL" id="HBIP01032123">
    <property type="protein sequence ID" value="CAE0504477.1"/>
    <property type="molecule type" value="Transcribed_RNA"/>
</dbReference>
<dbReference type="PANTHER" id="PTHR45890">
    <property type="entry name" value="AARF DOMAIN CONTAINING KINASE 2 (PREDICTED)"/>
    <property type="match status" value="1"/>
</dbReference>
<comment type="similarity">
    <text evidence="1">Belongs to the protein kinase superfamily. ADCK protein kinase family.</text>
</comment>
<organism evidence="4">
    <name type="scientific">Dunaliella tertiolecta</name>
    <name type="common">Green alga</name>
    <dbReference type="NCBI Taxonomy" id="3047"/>
    <lineage>
        <taxon>Eukaryota</taxon>
        <taxon>Viridiplantae</taxon>
        <taxon>Chlorophyta</taxon>
        <taxon>core chlorophytes</taxon>
        <taxon>Chlorophyceae</taxon>
        <taxon>CS clade</taxon>
        <taxon>Chlamydomonadales</taxon>
        <taxon>Dunaliellaceae</taxon>
        <taxon>Dunaliella</taxon>
    </lineage>
</organism>
<evidence type="ECO:0000259" key="3">
    <source>
        <dbReference type="PROSITE" id="PS50011"/>
    </source>
</evidence>
<feature type="transmembrane region" description="Helical" evidence="2">
    <location>
        <begin position="409"/>
        <end position="432"/>
    </location>
</feature>
<keyword evidence="2" id="KW-0472">Membrane</keyword>
<dbReference type="CDD" id="cd13971">
    <property type="entry name" value="ADCK2-like"/>
    <property type="match status" value="1"/>
</dbReference>
<dbReference type="InterPro" id="IPR000719">
    <property type="entry name" value="Prot_kinase_dom"/>
</dbReference>
<gene>
    <name evidence="4" type="ORF">DTER00134_LOCUS19550</name>
</gene>
<keyword evidence="2" id="KW-0812">Transmembrane</keyword>
<keyword evidence="2" id="KW-1133">Transmembrane helix</keyword>
<dbReference type="GO" id="GO:0004672">
    <property type="term" value="F:protein kinase activity"/>
    <property type="evidence" value="ECO:0007669"/>
    <property type="project" value="InterPro"/>
</dbReference>
<accession>A0A7S3VSY8</accession>
<dbReference type="SUPFAM" id="SSF56112">
    <property type="entry name" value="Protein kinase-like (PK-like)"/>
    <property type="match status" value="1"/>
</dbReference>
<evidence type="ECO:0000256" key="2">
    <source>
        <dbReference type="SAM" id="Phobius"/>
    </source>
</evidence>
<dbReference type="InterPro" id="IPR011009">
    <property type="entry name" value="Kinase-like_dom_sf"/>
</dbReference>
<evidence type="ECO:0000313" key="4">
    <source>
        <dbReference type="EMBL" id="CAE0504477.1"/>
    </source>
</evidence>
<evidence type="ECO:0000256" key="1">
    <source>
        <dbReference type="ARBA" id="ARBA00009670"/>
    </source>
</evidence>
<dbReference type="InterPro" id="IPR052402">
    <property type="entry name" value="ADCK_kinase"/>
</dbReference>
<dbReference type="PROSITE" id="PS50011">
    <property type="entry name" value="PROTEIN_KINASE_DOM"/>
    <property type="match status" value="1"/>
</dbReference>
<sequence>MSPHRACNEHALHAGHQQILMSHRIQQLLTKAAKHASFNSLEQHAVPSALSLLASVARRLPIRHSRSFSACPINHSPSASWQLGGAHGSQHAFHMYSARNQSMSTFHFRHPYSHPSSSFQECVWPGRAGGTSFCLPHSPCSIPSPPFPHHRNLCHTPPLRSGGCPASYIRNGGSSTPLSLRLSPPGTLLPPLHTPLRHLFTDILTASNRITASSVSACIGSSSSSGGGYALRIPRLALFHNGFVSAAGAAAAAAAYSAAAAAQTTLRMARLHMPHDLALAPPWVLDLLRRQQQFLLQMSLPNWVPTYPWSTLQALYRSTVSWMPSLPGTRALHVQLLGALNIAGSGAQVLRTSVAACLEFFLTTRRAQAQGFEMALPAGYQAALQASAGPWYRTAIISMANCAMHMSRVLFLLALFAPVLMFAPVALSWNMGRLEWMTLLRRTLECAGPAFIKWGQWAATRHDIFPPDFCAELEMLHTQAPAHKFKHTARTIESALGMSVVELFEYIDARPVASGSIGQIHRARLSQKGATLTGFPAGQVVAVKVRHPGVADTILRDFSLMMAVASLASQVPAIAHLRIEDTLKQFAAPLTEQVDLSREASNLQQFNYNFRNTLAVDFPVPLYPLVSNEVLVETFEEGDNISRYIASGHGPINQRLSVIGSGTMLQMMLLDNLIHSDLHPGNILVRLMPPGSLMGLLYGGLEGVKRSGYVTNQTRAQIDVLQQRWLQPQIVLLDVGMATELSDEDRSNMVGLFKSFAAMDGTEVGKWVLRFSGPDQHCPAPDDFISAMEGVFNDLRNAENSNGSTSANSAETLSYVLEMVRQHKVTMPGHICAVVVTTLVLEGWSNKLDPSHSVLVQVQKMFGNQTLPLGKRLLRAVDEVMNGGEEGILAMS</sequence>
<reference evidence="4" key="1">
    <citation type="submission" date="2021-01" db="EMBL/GenBank/DDBJ databases">
        <authorList>
            <person name="Corre E."/>
            <person name="Pelletier E."/>
            <person name="Niang G."/>
            <person name="Scheremetjew M."/>
            <person name="Finn R."/>
            <person name="Kale V."/>
            <person name="Holt S."/>
            <person name="Cochrane G."/>
            <person name="Meng A."/>
            <person name="Brown T."/>
            <person name="Cohen L."/>
        </authorList>
    </citation>
    <scope>NUCLEOTIDE SEQUENCE</scope>
    <source>
        <strain evidence="4">CCMP1320</strain>
    </source>
</reference>
<dbReference type="AlphaFoldDB" id="A0A7S3VSY8"/>
<dbReference type="PANTHER" id="PTHR45890:SF1">
    <property type="entry name" value="AARF DOMAIN CONTAINING KINASE 2"/>
    <property type="match status" value="1"/>
</dbReference>
<dbReference type="InterPro" id="IPR004147">
    <property type="entry name" value="ABC1_dom"/>
</dbReference>
<feature type="domain" description="Protein kinase" evidence="3">
    <location>
        <begin position="506"/>
        <end position="855"/>
    </location>
</feature>
<name>A0A7S3VSY8_DUNTE</name>
<dbReference type="Pfam" id="PF03109">
    <property type="entry name" value="ABC1"/>
    <property type="match status" value="1"/>
</dbReference>
<proteinExistence type="inferred from homology"/>